<proteinExistence type="predicted"/>
<dbReference type="AlphaFoldDB" id="A0A0F8ZE68"/>
<reference evidence="1" key="1">
    <citation type="journal article" date="2015" name="Nature">
        <title>Complex archaea that bridge the gap between prokaryotes and eukaryotes.</title>
        <authorList>
            <person name="Spang A."/>
            <person name="Saw J.H."/>
            <person name="Jorgensen S.L."/>
            <person name="Zaremba-Niedzwiedzka K."/>
            <person name="Martijn J."/>
            <person name="Lind A.E."/>
            <person name="van Eijk R."/>
            <person name="Schleper C."/>
            <person name="Guy L."/>
            <person name="Ettema T.J."/>
        </authorList>
    </citation>
    <scope>NUCLEOTIDE SEQUENCE</scope>
</reference>
<protein>
    <submittedName>
        <fullName evidence="1">Uncharacterized protein</fullName>
    </submittedName>
</protein>
<comment type="caution">
    <text evidence="1">The sequence shown here is derived from an EMBL/GenBank/DDBJ whole genome shotgun (WGS) entry which is preliminary data.</text>
</comment>
<dbReference type="EMBL" id="LAZR01060867">
    <property type="protein sequence ID" value="KKK64784.1"/>
    <property type="molecule type" value="Genomic_DNA"/>
</dbReference>
<gene>
    <name evidence="1" type="ORF">LCGC14_2980730</name>
</gene>
<name>A0A0F8ZE68_9ZZZZ</name>
<feature type="non-terminal residue" evidence="1">
    <location>
        <position position="1"/>
    </location>
</feature>
<organism evidence="1">
    <name type="scientific">marine sediment metagenome</name>
    <dbReference type="NCBI Taxonomy" id="412755"/>
    <lineage>
        <taxon>unclassified sequences</taxon>
        <taxon>metagenomes</taxon>
        <taxon>ecological metagenomes</taxon>
    </lineage>
</organism>
<evidence type="ECO:0000313" key="1">
    <source>
        <dbReference type="EMBL" id="KKK64784.1"/>
    </source>
</evidence>
<sequence length="42" mass="4958">WRVANRLAERVAIHLLSLHYSERADALKDLQGRINAWIDEEK</sequence>
<accession>A0A0F8ZE68</accession>